<dbReference type="EMBL" id="LXQA010687247">
    <property type="protein sequence ID" value="MCI66032.1"/>
    <property type="molecule type" value="Genomic_DNA"/>
</dbReference>
<organism evidence="2 3">
    <name type="scientific">Trifolium medium</name>
    <dbReference type="NCBI Taxonomy" id="97028"/>
    <lineage>
        <taxon>Eukaryota</taxon>
        <taxon>Viridiplantae</taxon>
        <taxon>Streptophyta</taxon>
        <taxon>Embryophyta</taxon>
        <taxon>Tracheophyta</taxon>
        <taxon>Spermatophyta</taxon>
        <taxon>Magnoliopsida</taxon>
        <taxon>eudicotyledons</taxon>
        <taxon>Gunneridae</taxon>
        <taxon>Pentapetalae</taxon>
        <taxon>rosids</taxon>
        <taxon>fabids</taxon>
        <taxon>Fabales</taxon>
        <taxon>Fabaceae</taxon>
        <taxon>Papilionoideae</taxon>
        <taxon>50 kb inversion clade</taxon>
        <taxon>NPAAA clade</taxon>
        <taxon>Hologalegina</taxon>
        <taxon>IRL clade</taxon>
        <taxon>Trifolieae</taxon>
        <taxon>Trifolium</taxon>
    </lineage>
</organism>
<feature type="compositionally biased region" description="Polar residues" evidence="1">
    <location>
        <begin position="34"/>
        <end position="45"/>
    </location>
</feature>
<dbReference type="Proteomes" id="UP000265520">
    <property type="component" value="Unassembled WGS sequence"/>
</dbReference>
<name>A0A392TY17_9FABA</name>
<evidence type="ECO:0000256" key="1">
    <source>
        <dbReference type="SAM" id="MobiDB-lite"/>
    </source>
</evidence>
<proteinExistence type="predicted"/>
<keyword evidence="3" id="KW-1185">Reference proteome</keyword>
<comment type="caution">
    <text evidence="2">The sequence shown here is derived from an EMBL/GenBank/DDBJ whole genome shotgun (WGS) entry which is preliminary data.</text>
</comment>
<evidence type="ECO:0000313" key="2">
    <source>
        <dbReference type="EMBL" id="MCI66032.1"/>
    </source>
</evidence>
<feature type="region of interest" description="Disordered" evidence="1">
    <location>
        <begin position="26"/>
        <end position="45"/>
    </location>
</feature>
<feature type="non-terminal residue" evidence="2">
    <location>
        <position position="45"/>
    </location>
</feature>
<evidence type="ECO:0000313" key="3">
    <source>
        <dbReference type="Proteomes" id="UP000265520"/>
    </source>
</evidence>
<sequence length="45" mass="5031">MTFDYRSLQETSSLIYSDFSSLSDAQDIEDVDNNSDPTPDTLSPL</sequence>
<dbReference type="AlphaFoldDB" id="A0A392TY17"/>
<accession>A0A392TY17</accession>
<protein>
    <submittedName>
        <fullName evidence="2">Integrator complex subunit</fullName>
    </submittedName>
</protein>
<reference evidence="2 3" key="1">
    <citation type="journal article" date="2018" name="Front. Plant Sci.">
        <title>Red Clover (Trifolium pratense) and Zigzag Clover (T. medium) - A Picture of Genomic Similarities and Differences.</title>
        <authorList>
            <person name="Dluhosova J."/>
            <person name="Istvanek J."/>
            <person name="Nedelnik J."/>
            <person name="Repkova J."/>
        </authorList>
    </citation>
    <scope>NUCLEOTIDE SEQUENCE [LARGE SCALE GENOMIC DNA]</scope>
    <source>
        <strain evidence="3">cv. 10/8</strain>
        <tissue evidence="2">Leaf</tissue>
    </source>
</reference>